<protein>
    <submittedName>
        <fullName evidence="2">Pyruvate formate-lyase</fullName>
        <ecNumber evidence="2">2.3.1.54</ecNumber>
    </submittedName>
</protein>
<reference evidence="2 3" key="1">
    <citation type="journal article" date="2014" name="Genome Announc.">
        <title>Draft Genome Sequences of Two Vibrionaceae Species, Vibrio ponticus C121 and Photobacterium aphoticum C119, Isolated as Coral Reef Microbiota.</title>
        <authorList>
            <person name="Al-saari N."/>
            <person name="Meirelles P.M."/>
            <person name="Mino S."/>
            <person name="Suda W."/>
            <person name="Oshima K."/>
            <person name="Hattori M."/>
            <person name="Ohkuma M."/>
            <person name="Thompson F.L."/>
            <person name="Gomez-Gil B."/>
            <person name="Sawabe T."/>
            <person name="Sawabe T."/>
        </authorList>
    </citation>
    <scope>NUCLEOTIDE SEQUENCE [LARGE SCALE GENOMIC DNA]</scope>
    <source>
        <strain evidence="2 3">JCM 19237</strain>
    </source>
</reference>
<keyword evidence="2" id="KW-0456">Lyase</keyword>
<dbReference type="PANTHER" id="PTHR43641:SF2">
    <property type="entry name" value="DEHYDRATASE YBIW-RELATED"/>
    <property type="match status" value="1"/>
</dbReference>
<dbReference type="SUPFAM" id="SSF51998">
    <property type="entry name" value="PFL-like glycyl radical enzymes"/>
    <property type="match status" value="1"/>
</dbReference>
<dbReference type="STRING" id="754436.JCM19237_2409"/>
<comment type="caution">
    <text evidence="2">The sequence shown here is derived from an EMBL/GenBank/DDBJ whole genome shotgun (WGS) entry which is preliminary data.</text>
</comment>
<dbReference type="PANTHER" id="PTHR43641">
    <property type="entry name" value="FORMATE ACETYLTRANSFERASE 3-RELATED"/>
    <property type="match status" value="1"/>
</dbReference>
<keyword evidence="2" id="KW-0808">Transferase</keyword>
<evidence type="ECO:0000313" key="2">
    <source>
        <dbReference type="EMBL" id="GAL04258.1"/>
    </source>
</evidence>
<name>A0A090QPS2_9GAMM</name>
<dbReference type="GO" id="GO:0008861">
    <property type="term" value="F:formate C-acetyltransferase activity"/>
    <property type="evidence" value="ECO:0007669"/>
    <property type="project" value="UniProtKB-EC"/>
</dbReference>
<dbReference type="InterPro" id="IPR004184">
    <property type="entry name" value="PFL_dom"/>
</dbReference>
<evidence type="ECO:0000259" key="1">
    <source>
        <dbReference type="PROSITE" id="PS51554"/>
    </source>
</evidence>
<keyword evidence="2" id="KW-0670">Pyruvate</keyword>
<accession>A0A090QPS2</accession>
<dbReference type="EC" id="2.3.1.54" evidence="2"/>
<dbReference type="Pfam" id="PF02901">
    <property type="entry name" value="PFL-like"/>
    <property type="match status" value="2"/>
</dbReference>
<gene>
    <name evidence="2" type="ORF">JCM19237_2409</name>
</gene>
<dbReference type="InterPro" id="IPR051215">
    <property type="entry name" value="GRE"/>
</dbReference>
<organism evidence="2 3">
    <name type="scientific">Photobacterium aphoticum</name>
    <dbReference type="NCBI Taxonomy" id="754436"/>
    <lineage>
        <taxon>Bacteria</taxon>
        <taxon>Pseudomonadati</taxon>
        <taxon>Pseudomonadota</taxon>
        <taxon>Gammaproteobacteria</taxon>
        <taxon>Vibrionales</taxon>
        <taxon>Vibrionaceae</taxon>
        <taxon>Photobacterium</taxon>
    </lineage>
</organism>
<dbReference type="Gene3D" id="3.20.70.20">
    <property type="match status" value="1"/>
</dbReference>
<dbReference type="PROSITE" id="PS51554">
    <property type="entry name" value="PFL"/>
    <property type="match status" value="1"/>
</dbReference>
<dbReference type="GO" id="GO:0005829">
    <property type="term" value="C:cytosol"/>
    <property type="evidence" value="ECO:0007669"/>
    <property type="project" value="TreeGrafter"/>
</dbReference>
<keyword evidence="2" id="KW-0012">Acyltransferase</keyword>
<feature type="domain" description="PFL" evidence="1">
    <location>
        <begin position="8"/>
        <end position="242"/>
    </location>
</feature>
<dbReference type="GO" id="GO:0016829">
    <property type="term" value="F:lyase activity"/>
    <property type="evidence" value="ECO:0007669"/>
    <property type="project" value="UniProtKB-KW"/>
</dbReference>
<dbReference type="EMBL" id="BBMN01000003">
    <property type="protein sequence ID" value="GAL04258.1"/>
    <property type="molecule type" value="Genomic_DNA"/>
</dbReference>
<dbReference type="Proteomes" id="UP000029227">
    <property type="component" value="Unassembled WGS sequence"/>
</dbReference>
<dbReference type="AlphaFoldDB" id="A0A090QPS2"/>
<evidence type="ECO:0000313" key="3">
    <source>
        <dbReference type="Proteomes" id="UP000029227"/>
    </source>
</evidence>
<proteinExistence type="predicted"/>
<dbReference type="eggNOG" id="COG1882">
    <property type="taxonomic scope" value="Bacteria"/>
</dbReference>
<sequence length="242" mass="26608">MANYSLTPRVNMLAEKLLAKKSSINSERATILASISEDIAGMPPLVKKAQHFSQLMSDLPLYIGQDELIVGSQSSALRGAIFHTEEELNSPSVFGFLNRDLTHTPDYMTVISTGLDVLAQHMESRLKNIGSAISRNGMDEVNQGKAMLLACKGAETLTQRLAAELEAKANQESHPYRKAELQESVATLRHILGQPARTFKEACQAFYLIQLMMHLDNGGYAWVMLASIKHYTATTSVTLTPV</sequence>